<dbReference type="VEuPathDB" id="FungiDB:CAGL0M02915g"/>
<dbReference type="VEuPathDB" id="FungiDB:GVI51_M02783"/>
<dbReference type="VEuPathDB" id="FungiDB:GW608_M02783"/>
<organism evidence="1 2">
    <name type="scientific">Candida glabrata</name>
    <name type="common">Yeast</name>
    <name type="synonym">Torulopsis glabrata</name>
    <dbReference type="NCBI Taxonomy" id="5478"/>
    <lineage>
        <taxon>Eukaryota</taxon>
        <taxon>Fungi</taxon>
        <taxon>Dikarya</taxon>
        <taxon>Ascomycota</taxon>
        <taxon>Saccharomycotina</taxon>
        <taxon>Saccharomycetes</taxon>
        <taxon>Saccharomycetales</taxon>
        <taxon>Saccharomycetaceae</taxon>
        <taxon>Nakaseomyces</taxon>
    </lineage>
</organism>
<accession>A0A0W0D3W4</accession>
<reference evidence="1 2" key="1">
    <citation type="submission" date="2015-10" db="EMBL/GenBank/DDBJ databases">
        <title>Draft genomes sequences of Candida glabrata isolates 1A, 1B, 2A, 2B, 3A and 3B.</title>
        <authorList>
            <person name="Haavelsrud O.E."/>
            <person name="Gaustad P."/>
        </authorList>
    </citation>
    <scope>NUCLEOTIDE SEQUENCE [LARGE SCALE GENOMIC DNA]</scope>
    <source>
        <strain evidence="1">910700640</strain>
    </source>
</reference>
<dbReference type="EMBL" id="LLZZ01000106">
    <property type="protein sequence ID" value="KTB08095.1"/>
    <property type="molecule type" value="Genomic_DNA"/>
</dbReference>
<dbReference type="PhylomeDB" id="A0A0W0D3W4"/>
<proteinExistence type="predicted"/>
<evidence type="ECO:0000313" key="2">
    <source>
        <dbReference type="Proteomes" id="UP000054886"/>
    </source>
</evidence>
<protein>
    <submittedName>
        <fullName evidence="1">Uncharacterized protein</fullName>
    </submittedName>
</protein>
<dbReference type="VEuPathDB" id="FungiDB:GWK60_M02783"/>
<comment type="caution">
    <text evidence="1">The sequence shown here is derived from an EMBL/GenBank/DDBJ whole genome shotgun (WGS) entry which is preliminary data.</text>
</comment>
<dbReference type="AlphaFoldDB" id="A0A0W0D3W4"/>
<name>A0A0W0D3W4_CANGB</name>
<gene>
    <name evidence="1" type="ORF">AO440_003981</name>
</gene>
<dbReference type="Proteomes" id="UP000054886">
    <property type="component" value="Unassembled WGS sequence"/>
</dbReference>
<sequence length="258" mass="28991">MIRFGMPHNQGSLPAIQASIAYGSSNLPSPEDDFDLRLSPSISGRDTQTLLNYVSSSENDAIISSSRTDDELSGIHDNAENGSSDYYNNILSTSSSTSLGTYEHVIISRTRSPIQEATSLTPNVSTQIDKWCLEIQLDRQRTPSLALADDQVDIDRNDLWTSHILADLDDSHLKRIKEFAAYFLPVLKESRRQQRELQKQTARRNTDTANTRKFRIPSLFNKDLLSLSFENISIESDCSSYIEVLSSPYLNISYSDLT</sequence>
<evidence type="ECO:0000313" key="1">
    <source>
        <dbReference type="EMBL" id="KTB08095.1"/>
    </source>
</evidence>
<dbReference type="VEuPathDB" id="FungiDB:B1J91_M02915g"/>